<dbReference type="eggNOG" id="ENOG502TN65">
    <property type="taxonomic scope" value="Eukaryota"/>
</dbReference>
<dbReference type="VEuPathDB" id="PiroplasmaDB:BEWA_030170"/>
<dbReference type="RefSeq" id="XP_004829830.1">
    <property type="nucleotide sequence ID" value="XM_004829773.1"/>
</dbReference>
<sequence length="991" mass="112716">MKRDHVLKGARPLSSQNIFALLIKVVIATQCLLFAKVDGYRTGTFPNYTFGHPNTGHIQSRLPRITHDNESTNVLTPRNQEYYDSPANSLSSDEHILAMLCFDRYKYILMRGISKLLLDPHFTRRNALFLYKDDDSVAFAHNCLLERLDSDLKINRIDSKHAIICEDAFITIATHDAFLRCYTLCHGSLSSQLSPEMELLMKKYPKISFDKMECIYINGSRFEVPDDILIRTQLSRIMNIYLKDVKDLPRTKYDTTAEPTLDVEFLSPISSWINSVHVHWSTVAHNAASGNKDIVMLSDFSIKTNANKDLQCNVDTPLIPLLNKTCRFFGLTDAVYNPQHVRNWLKNVIGDTRIVSLRASPSFKVVNSLGESLLFDASLPTASKTLEKICYSKASVNPERVVEYVKKKSNAIASSPIHAKCNAMAAELITKALESVGIDTLNKLKHDSSIWSSIKGWDENKQFLEADGDKISIKTVIHNMVDLGSKRLCRNIVKRTRIESAIKSIESLSLESLIKYIKEQNVYPVVIYNFDTGIPKIAAQLESLLSNDSDITARVWTTNLDLDPLRSNLLAKSSAFIRGGDHTAYRKFVFNNIAHLKIVLTDDIIPGGKHYIFFSSNGSCDNSYDIVDMSNVDIYSYTSGANLVTFTFGLTSKIPSIAAGIYSPIYINLKNLKLPISEPRDEISKRGFCEYLKRCKEKFDQTYMGDILSRRRLEDKLEEYFKKHGLDVDRLTYIDKKLSYAKKKLTSGFNSAVYINHKRQDLIYGMYKSLDIVGNTILGCDHEKYTVKYFGNSPLDHINGIKEKDREKMAECKLDEAFLLESENGYYLITNARFVKDVLSFEKSPTDPITLQSYKYECGETILQEDKLFSKPLTFNIPYILINTKGKTHSMEPILECPIPSMETLTKYTELTKRLTEERDDMIRKISLLDSPSFLPEGYDLNSVLDLYRNLESHTNHGGLEEVLTRNQISETIWGKLYSENTDIDKSASTE</sequence>
<gene>
    <name evidence="1" type="ORF">BEWA_030170</name>
</gene>
<organism evidence="1 2">
    <name type="scientific">Theileria equi strain WA</name>
    <dbReference type="NCBI Taxonomy" id="1537102"/>
    <lineage>
        <taxon>Eukaryota</taxon>
        <taxon>Sar</taxon>
        <taxon>Alveolata</taxon>
        <taxon>Apicomplexa</taxon>
        <taxon>Aconoidasida</taxon>
        <taxon>Piroplasmida</taxon>
        <taxon>Theileriidae</taxon>
        <taxon>Theileria</taxon>
    </lineage>
</organism>
<proteinExistence type="predicted"/>
<protein>
    <submittedName>
        <fullName evidence="1">Uncharacterized protein</fullName>
    </submittedName>
</protein>
<name>L0AZ36_THEEQ</name>
<evidence type="ECO:0000313" key="2">
    <source>
        <dbReference type="Proteomes" id="UP000031512"/>
    </source>
</evidence>
<dbReference type="EMBL" id="CP001669">
    <property type="protein sequence ID" value="AFZ80164.1"/>
    <property type="molecule type" value="Genomic_DNA"/>
</dbReference>
<evidence type="ECO:0000313" key="1">
    <source>
        <dbReference type="EMBL" id="AFZ80164.1"/>
    </source>
</evidence>
<reference evidence="1 2" key="1">
    <citation type="journal article" date="2012" name="BMC Genomics">
        <title>Comparative genomic analysis and phylogenetic position of Theileria equi.</title>
        <authorList>
            <person name="Kappmeyer L.S."/>
            <person name="Thiagarajan M."/>
            <person name="Herndon D.R."/>
            <person name="Ramsay J.D."/>
            <person name="Caler E."/>
            <person name="Djikeng A."/>
            <person name="Gillespie J.J."/>
            <person name="Lau A.O."/>
            <person name="Roalson E.H."/>
            <person name="Silva J.C."/>
            <person name="Silva M.G."/>
            <person name="Suarez C.E."/>
            <person name="Ueti M.W."/>
            <person name="Nene V.M."/>
            <person name="Mealey R.H."/>
            <person name="Knowles D.P."/>
            <person name="Brayton K.A."/>
        </authorList>
    </citation>
    <scope>NUCLEOTIDE SEQUENCE [LARGE SCALE GENOMIC DNA]</scope>
    <source>
        <strain evidence="1 2">WA</strain>
    </source>
</reference>
<keyword evidence="2" id="KW-1185">Reference proteome</keyword>
<dbReference type="Proteomes" id="UP000031512">
    <property type="component" value="Chromosome 1"/>
</dbReference>
<dbReference type="GeneID" id="15803580"/>
<dbReference type="KEGG" id="beq:BEWA_030170"/>
<accession>L0AZ36</accession>
<dbReference type="AlphaFoldDB" id="L0AZ36"/>